<dbReference type="InterPro" id="IPR016690">
    <property type="entry name" value="TSEN34"/>
</dbReference>
<comment type="similarity">
    <text evidence="1 4">Belongs to the tRNA-intron endonuclease family.</text>
</comment>
<gene>
    <name evidence="8" type="primary">LOC108559090</name>
</gene>
<feature type="domain" description="tRNA intron endonuclease catalytic" evidence="5">
    <location>
        <begin position="171"/>
        <end position="251"/>
    </location>
</feature>
<feature type="domain" description="TSEN34 N-terminal" evidence="6">
    <location>
        <begin position="2"/>
        <end position="64"/>
    </location>
</feature>
<comment type="function">
    <text evidence="4">Constitutes one of the two catalytic subunit of the tRNA-splicing endonuclease complex, a complex responsible for identification and cleavage of the splice sites in pre-tRNA. It cleaves pre-tRNA at the 5'- and 3'-splice sites to release the intron. The products are an intron and two tRNA half-molecules bearing 2',3'-cyclic phosphate and 5'-OH termini. There are no conserved sequences at the splice sites, but the intron is invariably located at the same site in the gene, placing the splice sites an invariant distance from the constant structural features of the tRNA body.</text>
</comment>
<feature type="non-terminal residue" evidence="8">
    <location>
        <position position="256"/>
    </location>
</feature>
<keyword evidence="8" id="KW-0255">Endonuclease</keyword>
<dbReference type="Pfam" id="PF01974">
    <property type="entry name" value="tRNA_int_endo"/>
    <property type="match status" value="1"/>
</dbReference>
<dbReference type="EC" id="4.6.1.16" evidence="4"/>
<dbReference type="GeneID" id="108559090"/>
<evidence type="ECO:0000256" key="4">
    <source>
        <dbReference type="PIRNR" id="PIRNR017250"/>
    </source>
</evidence>
<dbReference type="InterPro" id="IPR059049">
    <property type="entry name" value="TSEN34_N"/>
</dbReference>
<dbReference type="SUPFAM" id="SSF53032">
    <property type="entry name" value="tRNA-intron endonuclease catalytic domain-like"/>
    <property type="match status" value="1"/>
</dbReference>
<name>A0ABM1MAX1_NICVS</name>
<dbReference type="InterPro" id="IPR036167">
    <property type="entry name" value="tRNA_intron_Endo_cat-like_sf"/>
</dbReference>
<proteinExistence type="inferred from homology"/>
<dbReference type="Pfam" id="PF26577">
    <property type="entry name" value="TSEN34_N"/>
    <property type="match status" value="1"/>
</dbReference>
<dbReference type="InterPro" id="IPR006676">
    <property type="entry name" value="tRNA_splic"/>
</dbReference>
<dbReference type="NCBIfam" id="TIGR00324">
    <property type="entry name" value="endA"/>
    <property type="match status" value="1"/>
</dbReference>
<organism evidence="7 8">
    <name type="scientific">Nicrophorus vespilloides</name>
    <name type="common">Boreal carrion beetle</name>
    <dbReference type="NCBI Taxonomy" id="110193"/>
    <lineage>
        <taxon>Eukaryota</taxon>
        <taxon>Metazoa</taxon>
        <taxon>Ecdysozoa</taxon>
        <taxon>Arthropoda</taxon>
        <taxon>Hexapoda</taxon>
        <taxon>Insecta</taxon>
        <taxon>Pterygota</taxon>
        <taxon>Neoptera</taxon>
        <taxon>Endopterygota</taxon>
        <taxon>Coleoptera</taxon>
        <taxon>Polyphaga</taxon>
        <taxon>Staphyliniformia</taxon>
        <taxon>Silphidae</taxon>
        <taxon>Nicrophorinae</taxon>
        <taxon>Nicrophorus</taxon>
    </lineage>
</organism>
<reference evidence="8" key="1">
    <citation type="submission" date="2025-08" db="UniProtKB">
        <authorList>
            <consortium name="RefSeq"/>
        </authorList>
    </citation>
    <scope>IDENTIFICATION</scope>
    <source>
        <tissue evidence="8">Whole Larva</tissue>
    </source>
</reference>
<dbReference type="RefSeq" id="XP_017771721.1">
    <property type="nucleotide sequence ID" value="XM_017916232.1"/>
</dbReference>
<evidence type="ECO:0000313" key="8">
    <source>
        <dbReference type="RefSeq" id="XP_017771721.1"/>
    </source>
</evidence>
<keyword evidence="8" id="KW-0378">Hydrolase</keyword>
<evidence type="ECO:0000259" key="6">
    <source>
        <dbReference type="Pfam" id="PF26577"/>
    </source>
</evidence>
<dbReference type="CDD" id="cd22363">
    <property type="entry name" value="tRNA-intron_lyase_C"/>
    <property type="match status" value="1"/>
</dbReference>
<dbReference type="PANTHER" id="PTHR13070">
    <property type="entry name" value="TRNA-SPLICING ENDONUCLEASE SUBUNIT SEN34-RELATED"/>
    <property type="match status" value="1"/>
</dbReference>
<dbReference type="InterPro" id="IPR011856">
    <property type="entry name" value="tRNA_endonuc-like_dom_sf"/>
</dbReference>
<evidence type="ECO:0000256" key="3">
    <source>
        <dbReference type="ARBA" id="ARBA00023239"/>
    </source>
</evidence>
<evidence type="ECO:0000313" key="7">
    <source>
        <dbReference type="Proteomes" id="UP000695000"/>
    </source>
</evidence>
<protein>
    <recommendedName>
        <fullName evidence="4">tRNA-splicing endonuclease subunit Sen34</fullName>
        <ecNumber evidence="4">4.6.1.16</ecNumber>
    </recommendedName>
</protein>
<keyword evidence="7" id="KW-1185">Reference proteome</keyword>
<dbReference type="Gene3D" id="3.40.1350.10">
    <property type="match status" value="1"/>
</dbReference>
<keyword evidence="8" id="KW-0540">Nuclease</keyword>
<dbReference type="PIRSF" id="PIRSF017250">
    <property type="entry name" value="tRNA_splic_SEN34"/>
    <property type="match status" value="1"/>
</dbReference>
<keyword evidence="2 4" id="KW-0819">tRNA processing</keyword>
<dbReference type="PANTHER" id="PTHR13070:SF0">
    <property type="entry name" value="TRNA-SPLICING ENDONUCLEASE SUBUNIT SEN34"/>
    <property type="match status" value="1"/>
</dbReference>
<accession>A0ABM1MAX1</accession>
<dbReference type="Proteomes" id="UP000695000">
    <property type="component" value="Unplaced"/>
</dbReference>
<evidence type="ECO:0000256" key="1">
    <source>
        <dbReference type="ARBA" id="ARBA00008078"/>
    </source>
</evidence>
<dbReference type="GO" id="GO:0004519">
    <property type="term" value="F:endonuclease activity"/>
    <property type="evidence" value="ECO:0007669"/>
    <property type="project" value="UniProtKB-KW"/>
</dbReference>
<sequence>MIDLVYQNGLILVYKIEDWEILRKEYRIIGNFLGSTQYVPALPTQLLPEEAVLLFKNNVAQLVKYRNISNQLQTLEEYKQFEQKLLAEEKNIYVDMKLKTVQIYIDKIMKGKHKKGDLRSKEEILKDEINKVVVNENNMIWPILSYNSNIESEPDIELQKDFTRLNSNINSIVFEDLWQKGYCVTSGQKFGGDYLVYEGDPLMYHAVFIVKCLDDPETNLHTSELIAFGRLSTSVKKRALLATVSNDVVKYITINW</sequence>
<evidence type="ECO:0000256" key="2">
    <source>
        <dbReference type="ARBA" id="ARBA00022694"/>
    </source>
</evidence>
<evidence type="ECO:0000259" key="5">
    <source>
        <dbReference type="Pfam" id="PF01974"/>
    </source>
</evidence>
<dbReference type="InterPro" id="IPR006677">
    <property type="entry name" value="tRNA_intron_Endonuc_cat-like"/>
</dbReference>
<keyword evidence="3 4" id="KW-0456">Lyase</keyword>